<feature type="domain" description="HTH merR-type" evidence="7">
    <location>
        <begin position="160"/>
        <end position="183"/>
    </location>
</feature>
<evidence type="ECO:0000256" key="4">
    <source>
        <dbReference type="ARBA" id="ARBA00023172"/>
    </source>
</evidence>
<dbReference type="Proteomes" id="UP000515847">
    <property type="component" value="Chromosome"/>
</dbReference>
<dbReference type="InterPro" id="IPR050639">
    <property type="entry name" value="SSR_resolvase"/>
</dbReference>
<evidence type="ECO:0000313" key="10">
    <source>
        <dbReference type="Proteomes" id="UP000515847"/>
    </source>
</evidence>
<keyword evidence="2" id="KW-0229">DNA integration</keyword>
<dbReference type="EMBL" id="CP045798">
    <property type="protein sequence ID" value="QNB45441.1"/>
    <property type="molecule type" value="Genomic_DNA"/>
</dbReference>
<feature type="domain" description="Resolvase/invertase-type recombinase catalytic" evidence="8">
    <location>
        <begin position="1"/>
        <end position="136"/>
    </location>
</feature>
<dbReference type="PROSITE" id="PS51736">
    <property type="entry name" value="RECOMBINASES_3"/>
    <property type="match status" value="1"/>
</dbReference>
<dbReference type="AlphaFoldDB" id="A0A7G6E037"/>
<evidence type="ECO:0000259" key="8">
    <source>
        <dbReference type="PROSITE" id="PS51736"/>
    </source>
</evidence>
<keyword evidence="4" id="KW-0233">DNA recombination</keyword>
<dbReference type="OrthoDB" id="9797501at2"/>
<accession>A0A7G6E037</accession>
<dbReference type="GO" id="GO:0015074">
    <property type="term" value="P:DNA integration"/>
    <property type="evidence" value="ECO:0007669"/>
    <property type="project" value="UniProtKB-KW"/>
</dbReference>
<evidence type="ECO:0000259" key="7">
    <source>
        <dbReference type="PROSITE" id="PS50937"/>
    </source>
</evidence>
<protein>
    <submittedName>
        <fullName evidence="9">Helix-turn-helix domain-containing protein</fullName>
    </submittedName>
</protein>
<dbReference type="Pfam" id="PF00239">
    <property type="entry name" value="Resolvase"/>
    <property type="match status" value="1"/>
</dbReference>
<name>A0A7G6E037_THEFR</name>
<dbReference type="Pfam" id="PF02796">
    <property type="entry name" value="HTH_7"/>
    <property type="match status" value="1"/>
</dbReference>
<reference evidence="9 10" key="1">
    <citation type="journal article" date="2019" name="Front. Microbiol.">
        <title>Thermoanaerosceptrum fracticalcis gen. nov. sp. nov., a Novel Fumarate-Fermenting Microorganism From a Deep Fractured Carbonate Aquifer of the US Great Basin.</title>
        <authorList>
            <person name="Hamilton-Brehm S.D."/>
            <person name="Stewart L.E."/>
            <person name="Zavarin M."/>
            <person name="Caldwell M."/>
            <person name="Lawson P.A."/>
            <person name="Onstott T.C."/>
            <person name="Grzymski J."/>
            <person name="Neveux I."/>
            <person name="Lollar B.S."/>
            <person name="Russell C.E."/>
            <person name="Moser D.P."/>
        </authorList>
    </citation>
    <scope>NUCLEOTIDE SEQUENCE [LARGE SCALE GENOMIC DNA]</scope>
    <source>
        <strain evidence="9 10">DRI-13</strain>
    </source>
</reference>
<dbReference type="SUPFAM" id="SSF46689">
    <property type="entry name" value="Homeodomain-like"/>
    <property type="match status" value="1"/>
</dbReference>
<evidence type="ECO:0000256" key="6">
    <source>
        <dbReference type="PROSITE-ProRule" id="PRU10137"/>
    </source>
</evidence>
<evidence type="ECO:0000256" key="2">
    <source>
        <dbReference type="ARBA" id="ARBA00022908"/>
    </source>
</evidence>
<dbReference type="PANTHER" id="PTHR30461:SF2">
    <property type="entry name" value="SERINE RECOMBINASE PINE-RELATED"/>
    <property type="match status" value="1"/>
</dbReference>
<dbReference type="GO" id="GO:0003677">
    <property type="term" value="F:DNA binding"/>
    <property type="evidence" value="ECO:0007669"/>
    <property type="project" value="UniProtKB-KW"/>
</dbReference>
<dbReference type="SUPFAM" id="SSF53041">
    <property type="entry name" value="Resolvase-like"/>
    <property type="match status" value="1"/>
</dbReference>
<evidence type="ECO:0000313" key="9">
    <source>
        <dbReference type="EMBL" id="QNB45441.1"/>
    </source>
</evidence>
<evidence type="ECO:0000256" key="3">
    <source>
        <dbReference type="ARBA" id="ARBA00023125"/>
    </source>
</evidence>
<evidence type="ECO:0000256" key="1">
    <source>
        <dbReference type="ARBA" id="ARBA00009913"/>
    </source>
</evidence>
<dbReference type="GO" id="GO:0006355">
    <property type="term" value="P:regulation of DNA-templated transcription"/>
    <property type="evidence" value="ECO:0007669"/>
    <property type="project" value="InterPro"/>
</dbReference>
<dbReference type="Gene3D" id="1.10.10.60">
    <property type="entry name" value="Homeodomain-like"/>
    <property type="match status" value="1"/>
</dbReference>
<keyword evidence="3" id="KW-0238">DNA-binding</keyword>
<dbReference type="KEGG" id="tfr:BR63_03375"/>
<dbReference type="GO" id="GO:0000150">
    <property type="term" value="F:DNA strand exchange activity"/>
    <property type="evidence" value="ECO:0007669"/>
    <property type="project" value="InterPro"/>
</dbReference>
<dbReference type="SMART" id="SM00857">
    <property type="entry name" value="Resolvase"/>
    <property type="match status" value="1"/>
</dbReference>
<dbReference type="InterPro" id="IPR006118">
    <property type="entry name" value="Recombinase_CS"/>
</dbReference>
<keyword evidence="10" id="KW-1185">Reference proteome</keyword>
<dbReference type="InterPro" id="IPR000551">
    <property type="entry name" value="MerR-type_HTH_dom"/>
</dbReference>
<dbReference type="CDD" id="cd03768">
    <property type="entry name" value="SR_ResInv"/>
    <property type="match status" value="1"/>
</dbReference>
<dbReference type="Gene3D" id="3.40.50.1390">
    <property type="entry name" value="Resolvase, N-terminal catalytic domain"/>
    <property type="match status" value="1"/>
</dbReference>
<comment type="similarity">
    <text evidence="1">Belongs to the site-specific recombinase resolvase family.</text>
</comment>
<dbReference type="PROSITE" id="PS50937">
    <property type="entry name" value="HTH_MERR_2"/>
    <property type="match status" value="1"/>
</dbReference>
<dbReference type="PANTHER" id="PTHR30461">
    <property type="entry name" value="DNA-INVERTASE FROM LAMBDOID PROPHAGE"/>
    <property type="match status" value="1"/>
</dbReference>
<dbReference type="PROSITE" id="PS00397">
    <property type="entry name" value="RECOMBINASES_1"/>
    <property type="match status" value="1"/>
</dbReference>
<evidence type="ECO:0000256" key="5">
    <source>
        <dbReference type="PIRSR" id="PIRSR606118-50"/>
    </source>
</evidence>
<dbReference type="InterPro" id="IPR009057">
    <property type="entry name" value="Homeodomain-like_sf"/>
</dbReference>
<proteinExistence type="inferred from homology"/>
<sequence>MLFGYARVSTKDQNLDLQIDALKAAGVDERNIFTDKVSGTTKERPQFQKLLEILRAGDTLVVYGLDRAGRSLRHLVELMEELRVRGIEFVSLRENIDTTSATGKLIFGIFAALAEFERDLIVERIRAGLTAARARGRKGGRPKKDKKKIELALKMYSQKTYTIKEIATATGVSKTTLYRYLKN</sequence>
<dbReference type="InterPro" id="IPR006119">
    <property type="entry name" value="Resolv_N"/>
</dbReference>
<dbReference type="InterPro" id="IPR036162">
    <property type="entry name" value="Resolvase-like_N_sf"/>
</dbReference>
<dbReference type="RefSeq" id="WP_034423079.1">
    <property type="nucleotide sequence ID" value="NZ_CP045798.1"/>
</dbReference>
<dbReference type="FunFam" id="3.40.50.1390:FF:000001">
    <property type="entry name" value="DNA recombinase"/>
    <property type="match status" value="1"/>
</dbReference>
<dbReference type="InterPro" id="IPR006120">
    <property type="entry name" value="Resolvase_HTH_dom"/>
</dbReference>
<organism evidence="9 10">
    <name type="scientific">Thermanaerosceptrum fracticalcis</name>
    <dbReference type="NCBI Taxonomy" id="1712410"/>
    <lineage>
        <taxon>Bacteria</taxon>
        <taxon>Bacillati</taxon>
        <taxon>Bacillota</taxon>
        <taxon>Clostridia</taxon>
        <taxon>Eubacteriales</taxon>
        <taxon>Peptococcaceae</taxon>
        <taxon>Thermanaerosceptrum</taxon>
    </lineage>
</organism>
<feature type="active site" description="O-(5'-phospho-DNA)-serine intermediate" evidence="5 6">
    <location>
        <position position="9"/>
    </location>
</feature>
<gene>
    <name evidence="9" type="ORF">BR63_03375</name>
</gene>